<dbReference type="AlphaFoldDB" id="A0A8S2E2W4"/>
<comment type="caution">
    <text evidence="2">The sequence shown here is derived from an EMBL/GenBank/DDBJ whole genome shotgun (WGS) entry which is preliminary data.</text>
</comment>
<sequence length="435" mass="49680">MISRSSAALPYTFNIDIATTSTPTFRYVRDFSKSNTVALCDSLDKISDIFCTSPNPSGAVCVWNDHLNICINHLVPLKCARADEIIPAHYFEQTIKIISKKVWSFVNKYLQKDDLDVYLNHNKVSKFRTENVKDGIKVTYGCSSCRKYPECSFQVRVLFNSKNEIIVWTSNTHNHKKRADTTRAPSPVRDIVLKSVATRLTQAQVKRGVQNEYNGPVSTTQVTNLLKYHRSLTRPSMYSVDDFRQWCLKRAAIPPIQSLQNVFLSIYEIISCDNLFVFFTTGQLISLVLAFGCSDANHKFHPFGIALISSDESCDSYVKLFQPIKNTVLKVTGIQYEIDYLLSDGEKGITAAKNIEFPGAKRLMRWAHCIRKIREHRKMVPGAALLLSKWRQHTDLHAFCSYFEQEWLIELPYWSERAALGLPSTKHGWKVSTVK</sequence>
<proteinExistence type="predicted"/>
<gene>
    <name evidence="2" type="ORF">OVA965_LOCUS17143</name>
    <name evidence="3" type="ORF">TMI583_LOCUS17149</name>
</gene>
<name>A0A8S2E2W4_9BILA</name>
<evidence type="ECO:0000313" key="4">
    <source>
        <dbReference type="Proteomes" id="UP000677228"/>
    </source>
</evidence>
<reference evidence="2" key="1">
    <citation type="submission" date="2021-02" db="EMBL/GenBank/DDBJ databases">
        <authorList>
            <person name="Nowell W R."/>
        </authorList>
    </citation>
    <scope>NUCLEOTIDE SEQUENCE</scope>
</reference>
<dbReference type="EMBL" id="CAJNOK010008136">
    <property type="protein sequence ID" value="CAF1055275.1"/>
    <property type="molecule type" value="Genomic_DNA"/>
</dbReference>
<dbReference type="InterPro" id="IPR018289">
    <property type="entry name" value="MULE_transposase_dom"/>
</dbReference>
<organism evidence="2 4">
    <name type="scientific">Didymodactylos carnosus</name>
    <dbReference type="NCBI Taxonomy" id="1234261"/>
    <lineage>
        <taxon>Eukaryota</taxon>
        <taxon>Metazoa</taxon>
        <taxon>Spiralia</taxon>
        <taxon>Gnathifera</taxon>
        <taxon>Rotifera</taxon>
        <taxon>Eurotatoria</taxon>
        <taxon>Bdelloidea</taxon>
        <taxon>Philodinida</taxon>
        <taxon>Philodinidae</taxon>
        <taxon>Didymodactylos</taxon>
    </lineage>
</organism>
<feature type="domain" description="MULE transposase" evidence="1">
    <location>
        <begin position="279"/>
        <end position="368"/>
    </location>
</feature>
<dbReference type="Proteomes" id="UP000677228">
    <property type="component" value="Unassembled WGS sequence"/>
</dbReference>
<dbReference type="Proteomes" id="UP000682733">
    <property type="component" value="Unassembled WGS sequence"/>
</dbReference>
<evidence type="ECO:0000313" key="3">
    <source>
        <dbReference type="EMBL" id="CAF3821482.1"/>
    </source>
</evidence>
<dbReference type="Pfam" id="PF10551">
    <property type="entry name" value="MULE"/>
    <property type="match status" value="1"/>
</dbReference>
<protein>
    <recommendedName>
        <fullName evidence="1">MULE transposase domain-containing protein</fullName>
    </recommendedName>
</protein>
<dbReference type="EMBL" id="CAJOBA010008147">
    <property type="protein sequence ID" value="CAF3821482.1"/>
    <property type="molecule type" value="Genomic_DNA"/>
</dbReference>
<evidence type="ECO:0000259" key="1">
    <source>
        <dbReference type="Pfam" id="PF10551"/>
    </source>
</evidence>
<evidence type="ECO:0000313" key="2">
    <source>
        <dbReference type="EMBL" id="CAF1055275.1"/>
    </source>
</evidence>
<accession>A0A8S2E2W4</accession>